<dbReference type="AlphaFoldDB" id="A0A0B2UTG4"/>
<gene>
    <name evidence="1" type="ORF">Tcan_16237</name>
</gene>
<comment type="caution">
    <text evidence="1">The sequence shown here is derived from an EMBL/GenBank/DDBJ whole genome shotgun (WGS) entry which is preliminary data.</text>
</comment>
<protein>
    <submittedName>
        <fullName evidence="1">Uncharacterized protein</fullName>
    </submittedName>
</protein>
<name>A0A0B2UTG4_TOXCA</name>
<organism evidence="1 2">
    <name type="scientific">Toxocara canis</name>
    <name type="common">Canine roundworm</name>
    <dbReference type="NCBI Taxonomy" id="6265"/>
    <lineage>
        <taxon>Eukaryota</taxon>
        <taxon>Metazoa</taxon>
        <taxon>Ecdysozoa</taxon>
        <taxon>Nematoda</taxon>
        <taxon>Chromadorea</taxon>
        <taxon>Rhabditida</taxon>
        <taxon>Spirurina</taxon>
        <taxon>Ascaridomorpha</taxon>
        <taxon>Ascaridoidea</taxon>
        <taxon>Toxocaridae</taxon>
        <taxon>Toxocara</taxon>
    </lineage>
</organism>
<evidence type="ECO:0000313" key="2">
    <source>
        <dbReference type="Proteomes" id="UP000031036"/>
    </source>
</evidence>
<keyword evidence="2" id="KW-1185">Reference proteome</keyword>
<sequence>MIIPCIQFQTTSTTPEEIVPPIEDETCMLFEPVRLRIGQVGSQKHESFKNRFSETFQTLTFRPLFHSDVIVALNGDGWRYGDENDQRITAIRIIEMFSYIGYITMNEMMRDRLCCTEVHFFCRNTHSKQSFTTDV</sequence>
<reference evidence="1 2" key="1">
    <citation type="submission" date="2014-11" db="EMBL/GenBank/DDBJ databases">
        <title>Genetic blueprint of the zoonotic pathogen Toxocara canis.</title>
        <authorList>
            <person name="Zhu X.-Q."/>
            <person name="Korhonen P.K."/>
            <person name="Cai H."/>
            <person name="Young N.D."/>
            <person name="Nejsum P."/>
            <person name="von Samson-Himmelstjerna G."/>
            <person name="Boag P.R."/>
            <person name="Tan P."/>
            <person name="Li Q."/>
            <person name="Min J."/>
            <person name="Yang Y."/>
            <person name="Wang X."/>
            <person name="Fang X."/>
            <person name="Hall R.S."/>
            <person name="Hofmann A."/>
            <person name="Sternberg P.W."/>
            <person name="Jex A.R."/>
            <person name="Gasser R.B."/>
        </authorList>
    </citation>
    <scope>NUCLEOTIDE SEQUENCE [LARGE SCALE GENOMIC DNA]</scope>
    <source>
        <strain evidence="1">PN_DK_2014</strain>
    </source>
</reference>
<dbReference type="EMBL" id="JPKZ01002922">
    <property type="protein sequence ID" value="KHN74331.1"/>
    <property type="molecule type" value="Genomic_DNA"/>
</dbReference>
<proteinExistence type="predicted"/>
<dbReference type="Proteomes" id="UP000031036">
    <property type="component" value="Unassembled WGS sequence"/>
</dbReference>
<accession>A0A0B2UTG4</accession>
<evidence type="ECO:0000313" key="1">
    <source>
        <dbReference type="EMBL" id="KHN74331.1"/>
    </source>
</evidence>